<evidence type="ECO:0000259" key="4">
    <source>
        <dbReference type="Pfam" id="PF00582"/>
    </source>
</evidence>
<dbReference type="Pfam" id="PF00582">
    <property type="entry name" value="Usp"/>
    <property type="match status" value="2"/>
</dbReference>
<accession>A0A9X4M406</accession>
<dbReference type="EMBL" id="JANRHA010000013">
    <property type="protein sequence ID" value="MDG3016382.1"/>
    <property type="molecule type" value="Genomic_DNA"/>
</dbReference>
<evidence type="ECO:0000256" key="3">
    <source>
        <dbReference type="ARBA" id="ARBA00022840"/>
    </source>
</evidence>
<organism evidence="5 6">
    <name type="scientific">Speluncibacter jeojiensis</name>
    <dbReference type="NCBI Taxonomy" id="2710754"/>
    <lineage>
        <taxon>Bacteria</taxon>
        <taxon>Bacillati</taxon>
        <taxon>Actinomycetota</taxon>
        <taxon>Actinomycetes</taxon>
        <taxon>Mycobacteriales</taxon>
        <taxon>Speluncibacteraceae</taxon>
        <taxon>Speluncibacter</taxon>
    </lineage>
</organism>
<keyword evidence="3" id="KW-0067">ATP-binding</keyword>
<dbReference type="Proteomes" id="UP001152755">
    <property type="component" value="Unassembled WGS sequence"/>
</dbReference>
<dbReference type="PANTHER" id="PTHR46268:SF27">
    <property type="entry name" value="UNIVERSAL STRESS PROTEIN RV2623"/>
    <property type="match status" value="1"/>
</dbReference>
<comment type="caution">
    <text evidence="5">The sequence shown here is derived from an EMBL/GenBank/DDBJ whole genome shotgun (WGS) entry which is preliminary data.</text>
</comment>
<name>A0A9X4M406_9ACTN</name>
<dbReference type="AlphaFoldDB" id="A0A9X4M406"/>
<evidence type="ECO:0000313" key="6">
    <source>
        <dbReference type="Proteomes" id="UP001152755"/>
    </source>
</evidence>
<keyword evidence="2" id="KW-0547">Nucleotide-binding</keyword>
<feature type="domain" description="UspA" evidence="4">
    <location>
        <begin position="6"/>
        <end position="144"/>
    </location>
</feature>
<dbReference type="GO" id="GO:0005524">
    <property type="term" value="F:ATP binding"/>
    <property type="evidence" value="ECO:0007669"/>
    <property type="project" value="UniProtKB-KW"/>
</dbReference>
<feature type="domain" description="UspA" evidence="4">
    <location>
        <begin position="154"/>
        <end position="290"/>
    </location>
</feature>
<sequence>MLINPPVVVGVDGSDTSKAAVAWAAQSAALRDAPLQLVSAMAVPVAYAGGIGVPQSFFDAQQEEATRVLEEATKIAIETAGEGKLTVLTERRNGSAIAGMLDWSEHARAIVLGSRGLGEVSGGLLGSVTSSVATHAACPVVVIREAAPVSATAPVVVGVDGTRNSEPAIEAAFEEASFRGAPLTAVHSWSDFPVVNPFGAEDEIPWDQIETAEQAALSESLAGMQERFPDVAVTRVVVKDRPVQALFDAATDAQLVVVGSRGRGGFRGMLLGSTSRALLHSVDVPLMIVRDHR</sequence>
<dbReference type="PANTHER" id="PTHR46268">
    <property type="entry name" value="STRESS RESPONSE PROTEIN NHAX"/>
    <property type="match status" value="1"/>
</dbReference>
<comment type="similarity">
    <text evidence="1">Belongs to the universal stress protein A family.</text>
</comment>
<evidence type="ECO:0000313" key="5">
    <source>
        <dbReference type="EMBL" id="MDG3016382.1"/>
    </source>
</evidence>
<reference evidence="5" key="1">
    <citation type="submission" date="2022-08" db="EMBL/GenBank/DDBJ databases">
        <title>Genome analysis of Corynebacteriales strain.</title>
        <authorList>
            <person name="Lee S.D."/>
        </authorList>
    </citation>
    <scope>NUCLEOTIDE SEQUENCE</scope>
    <source>
        <strain evidence="5">D3-21</strain>
    </source>
</reference>
<dbReference type="SUPFAM" id="SSF52402">
    <property type="entry name" value="Adenine nucleotide alpha hydrolases-like"/>
    <property type="match status" value="2"/>
</dbReference>
<proteinExistence type="inferred from homology"/>
<dbReference type="InterPro" id="IPR006016">
    <property type="entry name" value="UspA"/>
</dbReference>
<gene>
    <name evidence="5" type="ORF">NVS88_17640</name>
</gene>
<evidence type="ECO:0000256" key="2">
    <source>
        <dbReference type="ARBA" id="ARBA00022741"/>
    </source>
</evidence>
<dbReference type="InterPro" id="IPR014729">
    <property type="entry name" value="Rossmann-like_a/b/a_fold"/>
</dbReference>
<protein>
    <submittedName>
        <fullName evidence="5">Universal stress protein</fullName>
    </submittedName>
</protein>
<dbReference type="PRINTS" id="PR01438">
    <property type="entry name" value="UNVRSLSTRESS"/>
</dbReference>
<keyword evidence="6" id="KW-1185">Reference proteome</keyword>
<dbReference type="InterPro" id="IPR006015">
    <property type="entry name" value="Universal_stress_UspA"/>
</dbReference>
<dbReference type="Gene3D" id="3.40.50.620">
    <property type="entry name" value="HUPs"/>
    <property type="match status" value="2"/>
</dbReference>
<evidence type="ECO:0000256" key="1">
    <source>
        <dbReference type="ARBA" id="ARBA00008791"/>
    </source>
</evidence>
<dbReference type="RefSeq" id="WP_277830514.1">
    <property type="nucleotide sequence ID" value="NZ_JAAIVF010000001.1"/>
</dbReference>